<protein>
    <submittedName>
        <fullName evidence="2">Uncharacterized protein</fullName>
    </submittedName>
</protein>
<feature type="region of interest" description="Disordered" evidence="1">
    <location>
        <begin position="261"/>
        <end position="359"/>
    </location>
</feature>
<reference evidence="2 3" key="1">
    <citation type="journal article" date="2015" name="Fungal Genet. Biol.">
        <title>Evolution of novel wood decay mechanisms in Agaricales revealed by the genome sequences of Fistulina hepatica and Cylindrobasidium torrendii.</title>
        <authorList>
            <person name="Floudas D."/>
            <person name="Held B.W."/>
            <person name="Riley R."/>
            <person name="Nagy L.G."/>
            <person name="Koehler G."/>
            <person name="Ransdell A.S."/>
            <person name="Younus H."/>
            <person name="Chow J."/>
            <person name="Chiniquy J."/>
            <person name="Lipzen A."/>
            <person name="Tritt A."/>
            <person name="Sun H."/>
            <person name="Haridas S."/>
            <person name="LaButti K."/>
            <person name="Ohm R.A."/>
            <person name="Kues U."/>
            <person name="Blanchette R.A."/>
            <person name="Grigoriev I.V."/>
            <person name="Minto R.E."/>
            <person name="Hibbett D.S."/>
        </authorList>
    </citation>
    <scope>NUCLEOTIDE SEQUENCE [LARGE SCALE GENOMIC DNA]</scope>
    <source>
        <strain evidence="2 3">ATCC 64428</strain>
    </source>
</reference>
<name>A0A0D7AAB8_9AGAR</name>
<feature type="compositionally biased region" description="Basic and acidic residues" evidence="1">
    <location>
        <begin position="350"/>
        <end position="359"/>
    </location>
</feature>
<feature type="region of interest" description="Disordered" evidence="1">
    <location>
        <begin position="21"/>
        <end position="143"/>
    </location>
</feature>
<dbReference type="Proteomes" id="UP000054144">
    <property type="component" value="Unassembled WGS sequence"/>
</dbReference>
<feature type="compositionally biased region" description="Basic and acidic residues" evidence="1">
    <location>
        <begin position="306"/>
        <end position="315"/>
    </location>
</feature>
<evidence type="ECO:0000313" key="2">
    <source>
        <dbReference type="EMBL" id="KIY46866.1"/>
    </source>
</evidence>
<gene>
    <name evidence="2" type="ORF">FISHEDRAFT_60030</name>
</gene>
<proteinExistence type="predicted"/>
<organism evidence="2 3">
    <name type="scientific">Fistulina hepatica ATCC 64428</name>
    <dbReference type="NCBI Taxonomy" id="1128425"/>
    <lineage>
        <taxon>Eukaryota</taxon>
        <taxon>Fungi</taxon>
        <taxon>Dikarya</taxon>
        <taxon>Basidiomycota</taxon>
        <taxon>Agaricomycotina</taxon>
        <taxon>Agaricomycetes</taxon>
        <taxon>Agaricomycetidae</taxon>
        <taxon>Agaricales</taxon>
        <taxon>Fistulinaceae</taxon>
        <taxon>Fistulina</taxon>
    </lineage>
</organism>
<feature type="compositionally biased region" description="Low complexity" evidence="1">
    <location>
        <begin position="34"/>
        <end position="64"/>
    </location>
</feature>
<sequence length="359" mass="38963">MFTQVDYLDAIPISLLNIHSDEGSSKSEEEAEDSSISSSSVDSSTLEDSATSQNSRTSSPNSSTVALPFSAAEDISSELSSPASSTSEGTVTSLASEPIPTVTADTASDSSSALSRERSNPKVHFAPLPAPKRSAAAKRRPRLGIATRSLLMQKRREVHHHHHQQAEAEVEVDAEECVTTIRVYHGSAPTPKWTDEDFINAPRMMGQILRETYKRADLGKQVADYTASDADDTFMTISRVFRGAGKKIFRKVSTTDLAFDAHRKGGAGSSRHHGARARSGSRPLPAHIEEHIEEQEETLAPPPAMHEPDSSDRSDSPAPQPESPPPRCESPLAIECLDEPPLTTGTGRVWMEEVSPRFR</sequence>
<feature type="compositionally biased region" description="Low complexity" evidence="1">
    <location>
        <begin position="103"/>
        <end position="113"/>
    </location>
</feature>
<accession>A0A0D7AAB8</accession>
<evidence type="ECO:0000256" key="1">
    <source>
        <dbReference type="SAM" id="MobiDB-lite"/>
    </source>
</evidence>
<keyword evidence="3" id="KW-1185">Reference proteome</keyword>
<feature type="compositionally biased region" description="Low complexity" evidence="1">
    <location>
        <begin position="77"/>
        <end position="87"/>
    </location>
</feature>
<dbReference type="EMBL" id="KN882021">
    <property type="protein sequence ID" value="KIY46866.1"/>
    <property type="molecule type" value="Genomic_DNA"/>
</dbReference>
<evidence type="ECO:0000313" key="3">
    <source>
        <dbReference type="Proteomes" id="UP000054144"/>
    </source>
</evidence>
<feature type="compositionally biased region" description="Pro residues" evidence="1">
    <location>
        <begin position="318"/>
        <end position="328"/>
    </location>
</feature>
<dbReference type="AlphaFoldDB" id="A0A0D7AAB8"/>